<organism evidence="2 3">
    <name type="scientific">Rhodobaculum claviforme</name>
    <dbReference type="NCBI Taxonomy" id="1549854"/>
    <lineage>
        <taxon>Bacteria</taxon>
        <taxon>Pseudomonadati</taxon>
        <taxon>Pseudomonadota</taxon>
        <taxon>Alphaproteobacteria</taxon>
        <taxon>Rhodobacterales</taxon>
        <taxon>Paracoccaceae</taxon>
        <taxon>Rhodobaculum</taxon>
    </lineage>
</organism>
<keyword evidence="1" id="KW-1133">Transmembrane helix</keyword>
<feature type="transmembrane region" description="Helical" evidence="1">
    <location>
        <begin position="65"/>
        <end position="82"/>
    </location>
</feature>
<comment type="caution">
    <text evidence="2">The sequence shown here is derived from an EMBL/GenBank/DDBJ whole genome shotgun (WGS) entry which is preliminary data.</text>
</comment>
<dbReference type="Proteomes" id="UP000706333">
    <property type="component" value="Unassembled WGS sequence"/>
</dbReference>
<feature type="transmembrane region" description="Helical" evidence="1">
    <location>
        <begin position="6"/>
        <end position="24"/>
    </location>
</feature>
<feature type="transmembrane region" description="Helical" evidence="1">
    <location>
        <begin position="89"/>
        <end position="106"/>
    </location>
</feature>
<feature type="transmembrane region" description="Helical" evidence="1">
    <location>
        <begin position="206"/>
        <end position="225"/>
    </location>
</feature>
<feature type="transmembrane region" description="Helical" evidence="1">
    <location>
        <begin position="150"/>
        <end position="166"/>
    </location>
</feature>
<feature type="transmembrane region" description="Helical" evidence="1">
    <location>
        <begin position="231"/>
        <end position="251"/>
    </location>
</feature>
<reference evidence="2" key="2">
    <citation type="journal article" date="2020" name="Microorganisms">
        <title>Osmotic Adaptation and Compatible Solute Biosynthesis of Phototrophic Bacteria as Revealed from Genome Analyses.</title>
        <authorList>
            <person name="Imhoff J.F."/>
            <person name="Rahn T."/>
            <person name="Kunzel S."/>
            <person name="Keller A."/>
            <person name="Neulinger S.C."/>
        </authorList>
    </citation>
    <scope>NUCLEOTIDE SEQUENCE</scope>
    <source>
        <strain evidence="2">LMG 28126</strain>
    </source>
</reference>
<protein>
    <submittedName>
        <fullName evidence="2">Uncharacterized protein</fullName>
    </submittedName>
</protein>
<evidence type="ECO:0000256" key="1">
    <source>
        <dbReference type="SAM" id="Phobius"/>
    </source>
</evidence>
<evidence type="ECO:0000313" key="3">
    <source>
        <dbReference type="Proteomes" id="UP000706333"/>
    </source>
</evidence>
<feature type="transmembrane region" description="Helical" evidence="1">
    <location>
        <begin position="112"/>
        <end position="130"/>
    </location>
</feature>
<name>A0A934WJ49_9RHOB</name>
<sequence length="258" mass="25318">MLSVALAVRVGATACFVLAMGWLVARARPGVAAVAIATPVVIGPGFAVLALERDAAFVARAAEDALGALAGTVAFAVVVARLAGRMGRAGVLGAALAAWLAVAWAAGWATGWAGNAGVFALAWALGLWVLRGAPPPVRHRAVWAPRAEGLRALAAGALVAGVTLAAERLGPTVSGTLIALPVGMLFVSAGVLRIGDGTVARQVMGAGARGAAALAMFLGVLRGLIALGMAPLPGVGVATLAAVAAALALGLRPARTGE</sequence>
<accession>A0A934WJ49</accession>
<dbReference type="EMBL" id="NHSD01000258">
    <property type="protein sequence ID" value="MBK5927557.1"/>
    <property type="molecule type" value="Genomic_DNA"/>
</dbReference>
<feature type="transmembrane region" description="Helical" evidence="1">
    <location>
        <begin position="31"/>
        <end position="50"/>
    </location>
</feature>
<evidence type="ECO:0000313" key="2">
    <source>
        <dbReference type="EMBL" id="MBK5927557.1"/>
    </source>
</evidence>
<keyword evidence="1" id="KW-0812">Transmembrane</keyword>
<keyword evidence="1" id="KW-0472">Membrane</keyword>
<keyword evidence="3" id="KW-1185">Reference proteome</keyword>
<gene>
    <name evidence="2" type="ORF">CCR87_09500</name>
</gene>
<reference evidence="2" key="1">
    <citation type="submission" date="2017-05" db="EMBL/GenBank/DDBJ databases">
        <authorList>
            <person name="Imhoff J.F."/>
            <person name="Rahn T."/>
            <person name="Kuenzel S."/>
            <person name="Neulinger S.C."/>
        </authorList>
    </citation>
    <scope>NUCLEOTIDE SEQUENCE</scope>
    <source>
        <strain evidence="2">LMG 28126</strain>
    </source>
</reference>
<dbReference type="RefSeq" id="WP_201157318.1">
    <property type="nucleotide sequence ID" value="NZ_NHSD01000258.1"/>
</dbReference>
<dbReference type="AlphaFoldDB" id="A0A934WJ49"/>
<proteinExistence type="predicted"/>
<feature type="transmembrane region" description="Helical" evidence="1">
    <location>
        <begin position="172"/>
        <end position="194"/>
    </location>
</feature>